<sequence>MAAQEKSDFALGQKITSKKQPRVKQITMQTSGPVRESYDTSPTDSNIICSVPTENGRGWPWPGGFEQLRAELQGKRPRGIGLMEVWRTRRVSYC</sequence>
<protein>
    <submittedName>
        <fullName evidence="2">Uncharacterized protein</fullName>
    </submittedName>
</protein>
<dbReference type="EMBL" id="BSOW01000027">
    <property type="protein sequence ID" value="GLR89618.1"/>
    <property type="molecule type" value="Genomic_DNA"/>
</dbReference>
<proteinExistence type="predicted"/>
<keyword evidence="3" id="KW-1185">Reference proteome</keyword>
<feature type="region of interest" description="Disordered" evidence="1">
    <location>
        <begin position="1"/>
        <end position="45"/>
    </location>
</feature>
<accession>A0ABQ6BBS0</accession>
<dbReference type="Proteomes" id="UP001156905">
    <property type="component" value="Unassembled WGS sequence"/>
</dbReference>
<name>A0ABQ6BBS0_9BRAD</name>
<reference evidence="3" key="1">
    <citation type="journal article" date="2019" name="Int. J. Syst. Evol. Microbiol.">
        <title>The Global Catalogue of Microorganisms (GCM) 10K type strain sequencing project: providing services to taxonomists for standard genome sequencing and annotation.</title>
        <authorList>
            <consortium name="The Broad Institute Genomics Platform"/>
            <consortium name="The Broad Institute Genome Sequencing Center for Infectious Disease"/>
            <person name="Wu L."/>
            <person name="Ma J."/>
        </authorList>
    </citation>
    <scope>NUCLEOTIDE SEQUENCE [LARGE SCALE GENOMIC DNA]</scope>
    <source>
        <strain evidence="3">NBRC 102520</strain>
    </source>
</reference>
<evidence type="ECO:0000256" key="1">
    <source>
        <dbReference type="SAM" id="MobiDB-lite"/>
    </source>
</evidence>
<evidence type="ECO:0000313" key="3">
    <source>
        <dbReference type="Proteomes" id="UP001156905"/>
    </source>
</evidence>
<gene>
    <name evidence="2" type="ORF">GCM10007857_63320</name>
</gene>
<organism evidence="2 3">
    <name type="scientific">Bradyrhizobium iriomotense</name>
    <dbReference type="NCBI Taxonomy" id="441950"/>
    <lineage>
        <taxon>Bacteria</taxon>
        <taxon>Pseudomonadati</taxon>
        <taxon>Pseudomonadota</taxon>
        <taxon>Alphaproteobacteria</taxon>
        <taxon>Hyphomicrobiales</taxon>
        <taxon>Nitrobacteraceae</taxon>
        <taxon>Bradyrhizobium</taxon>
    </lineage>
</organism>
<comment type="caution">
    <text evidence="2">The sequence shown here is derived from an EMBL/GenBank/DDBJ whole genome shotgun (WGS) entry which is preliminary data.</text>
</comment>
<evidence type="ECO:0000313" key="2">
    <source>
        <dbReference type="EMBL" id="GLR89618.1"/>
    </source>
</evidence>